<sequence length="92" mass="9597">MPVVAYSPVEQGRPLAHPGLAAMAADRGVTSAPLALAWLLARDGVLGIPRAGSIAHVRDNQAALNLTLSEAEQRHLDARFPAPCGPQPLAML</sequence>
<dbReference type="EMBL" id="JACHNY010000005">
    <property type="protein sequence ID" value="MBB4618538.1"/>
    <property type="molecule type" value="Genomic_DNA"/>
</dbReference>
<dbReference type="RefSeq" id="WP_184115475.1">
    <property type="nucleotide sequence ID" value="NZ_JACHNY010000005.1"/>
</dbReference>
<reference evidence="2 3" key="1">
    <citation type="submission" date="2020-08" db="EMBL/GenBank/DDBJ databases">
        <title>Genomic Encyclopedia of Type Strains, Phase IV (KMG-IV): sequencing the most valuable type-strain genomes for metagenomic binning, comparative biology and taxonomic classification.</title>
        <authorList>
            <person name="Goeker M."/>
        </authorList>
    </citation>
    <scope>NUCLEOTIDE SEQUENCE [LARGE SCALE GENOMIC DNA]</scope>
    <source>
        <strain evidence="2 3">DSM 15867</strain>
    </source>
</reference>
<dbReference type="SUPFAM" id="SSF51430">
    <property type="entry name" value="NAD(P)-linked oxidoreductase"/>
    <property type="match status" value="1"/>
</dbReference>
<evidence type="ECO:0000313" key="3">
    <source>
        <dbReference type="Proteomes" id="UP000574769"/>
    </source>
</evidence>
<proteinExistence type="predicted"/>
<name>A0A7W7AK68_9SPHN</name>
<accession>A0A7W7AK68</accession>
<dbReference type="PANTHER" id="PTHR43638:SF3">
    <property type="entry name" value="ALDEHYDE REDUCTASE"/>
    <property type="match status" value="1"/>
</dbReference>
<dbReference type="Gene3D" id="3.20.20.100">
    <property type="entry name" value="NADP-dependent oxidoreductase domain"/>
    <property type="match status" value="1"/>
</dbReference>
<dbReference type="InterPro" id="IPR023210">
    <property type="entry name" value="NADP_OxRdtase_dom"/>
</dbReference>
<gene>
    <name evidence="2" type="ORF">GGQ96_002681</name>
</gene>
<evidence type="ECO:0000313" key="2">
    <source>
        <dbReference type="EMBL" id="MBB4618538.1"/>
    </source>
</evidence>
<dbReference type="PANTHER" id="PTHR43638">
    <property type="entry name" value="OXIDOREDUCTASE, ALDO/KETO REDUCTASE FAMILY PROTEIN"/>
    <property type="match status" value="1"/>
</dbReference>
<dbReference type="InterPro" id="IPR036812">
    <property type="entry name" value="NAD(P)_OxRdtase_dom_sf"/>
</dbReference>
<organism evidence="2 3">
    <name type="scientific">Sphingomonas abaci</name>
    <dbReference type="NCBI Taxonomy" id="237611"/>
    <lineage>
        <taxon>Bacteria</taxon>
        <taxon>Pseudomonadati</taxon>
        <taxon>Pseudomonadota</taxon>
        <taxon>Alphaproteobacteria</taxon>
        <taxon>Sphingomonadales</taxon>
        <taxon>Sphingomonadaceae</taxon>
        <taxon>Sphingomonas</taxon>
    </lineage>
</organism>
<keyword evidence="3" id="KW-1185">Reference proteome</keyword>
<comment type="caution">
    <text evidence="2">The sequence shown here is derived from an EMBL/GenBank/DDBJ whole genome shotgun (WGS) entry which is preliminary data.</text>
</comment>
<feature type="domain" description="NADP-dependent oxidoreductase" evidence="1">
    <location>
        <begin position="20"/>
        <end position="77"/>
    </location>
</feature>
<dbReference type="Pfam" id="PF00248">
    <property type="entry name" value="Aldo_ket_red"/>
    <property type="match status" value="1"/>
</dbReference>
<dbReference type="AlphaFoldDB" id="A0A7W7AK68"/>
<evidence type="ECO:0000259" key="1">
    <source>
        <dbReference type="Pfam" id="PF00248"/>
    </source>
</evidence>
<protein>
    <submittedName>
        <fullName evidence="2">Diketogulonate reductase-like aldo/keto reductase</fullName>
    </submittedName>
</protein>
<dbReference type="Proteomes" id="UP000574769">
    <property type="component" value="Unassembled WGS sequence"/>
</dbReference>